<keyword evidence="3" id="KW-1185">Reference proteome</keyword>
<reference evidence="2 3" key="1">
    <citation type="submission" date="2019-09" db="EMBL/GenBank/DDBJ databases">
        <title>Sulfurimonas gotlandica sp. nov., a chemoautotrophic and psychrotolerant epsilonproteobacterium isolated from a pelagic redoxcline, and an emended description of the genus Sulfurimonas.</title>
        <authorList>
            <person name="Wang S."/>
            <person name="Jiang L."/>
            <person name="Shao S."/>
        </authorList>
    </citation>
    <scope>NUCLEOTIDE SEQUENCE [LARGE SCALE GENOMIC DNA]</scope>
    <source>
        <strain evidence="2 3">GYSZ_1</strain>
    </source>
</reference>
<dbReference type="RefSeq" id="WP_152306850.1">
    <property type="nucleotide sequence ID" value="NZ_CP043617.1"/>
</dbReference>
<dbReference type="KEGG" id="sulg:FJR48_03895"/>
<protein>
    <submittedName>
        <fullName evidence="2">Uncharacterized protein</fullName>
    </submittedName>
</protein>
<dbReference type="EMBL" id="CP043617">
    <property type="protein sequence ID" value="QFR48907.1"/>
    <property type="molecule type" value="Genomic_DNA"/>
</dbReference>
<organism evidence="2 3">
    <name type="scientific">Sulfurimonas lithotrophica</name>
    <dbReference type="NCBI Taxonomy" id="2590022"/>
    <lineage>
        <taxon>Bacteria</taxon>
        <taxon>Pseudomonadati</taxon>
        <taxon>Campylobacterota</taxon>
        <taxon>Epsilonproteobacteria</taxon>
        <taxon>Campylobacterales</taxon>
        <taxon>Sulfurimonadaceae</taxon>
        <taxon>Sulfurimonas</taxon>
    </lineage>
</organism>
<evidence type="ECO:0000256" key="1">
    <source>
        <dbReference type="SAM" id="Phobius"/>
    </source>
</evidence>
<dbReference type="AlphaFoldDB" id="A0A5P8NZY4"/>
<accession>A0A5P8NZY4</accession>
<feature type="transmembrane region" description="Helical" evidence="1">
    <location>
        <begin position="49"/>
        <end position="67"/>
    </location>
</feature>
<evidence type="ECO:0000313" key="2">
    <source>
        <dbReference type="EMBL" id="QFR48907.1"/>
    </source>
</evidence>
<keyword evidence="1" id="KW-0472">Membrane</keyword>
<gene>
    <name evidence="2" type="ORF">FJR48_03895</name>
</gene>
<feature type="transmembrane region" description="Helical" evidence="1">
    <location>
        <begin position="6"/>
        <end position="28"/>
    </location>
</feature>
<dbReference type="Proteomes" id="UP000326944">
    <property type="component" value="Chromosome"/>
</dbReference>
<dbReference type="OrthoDB" id="5334865at2"/>
<sequence length="146" mass="17184">MSKVFMALLTGMLVTFIVDFFLFLGIKLHYIDANEIEIYFNILFADNQNFAFFFLFSGIFGFIIIFIENKKLTIFTIISLTILAILPLFEPLGKSLGEAMFMKKGISYKDSRFNFYGDVYYDGRKNITFYDYELQKMILLKKKDLR</sequence>
<proteinExistence type="predicted"/>
<evidence type="ECO:0000313" key="3">
    <source>
        <dbReference type="Proteomes" id="UP000326944"/>
    </source>
</evidence>
<keyword evidence="1" id="KW-1133">Transmembrane helix</keyword>
<name>A0A5P8NZY4_9BACT</name>
<feature type="transmembrane region" description="Helical" evidence="1">
    <location>
        <begin position="73"/>
        <end position="93"/>
    </location>
</feature>
<keyword evidence="1" id="KW-0812">Transmembrane</keyword>